<dbReference type="EMBL" id="CP002455">
    <property type="protein sequence ID" value="ADX67195.1"/>
    <property type="molecule type" value="Genomic_DNA"/>
</dbReference>
<evidence type="ECO:0000313" key="1">
    <source>
        <dbReference type="EMBL" id="ADX67195.1"/>
    </source>
</evidence>
<protein>
    <submittedName>
        <fullName evidence="1">Uncharacterized protein</fullName>
    </submittedName>
</protein>
<dbReference type="HOGENOM" id="CLU_2195859_0_0_10"/>
<dbReference type="STRING" id="865938.Weevi_0476"/>
<accession>F0NYZ3</accession>
<proteinExistence type="predicted"/>
<gene>
    <name evidence="1" type="ordered locus">Weevi_0476</name>
</gene>
<dbReference type="OrthoDB" id="9864406at2"/>
<name>F0NYZ3_WEEVC</name>
<dbReference type="Proteomes" id="UP000008641">
    <property type="component" value="Chromosome"/>
</dbReference>
<dbReference type="AlphaFoldDB" id="F0NYZ3"/>
<sequence length="108" mass="12815">MQQKNKTYSLLVFIGLLLSVPMNNYLHVLQHQQDLHKVFPHQCSDYIHFGIYVEPDNTETQPSPWMIFAEKPYEDMYTFGMVLRKVLHKSYVRGPPIYPTNKNQPYLI</sequence>
<evidence type="ECO:0000313" key="2">
    <source>
        <dbReference type="Proteomes" id="UP000008641"/>
    </source>
</evidence>
<reference evidence="1 2" key="1">
    <citation type="journal article" date="2011" name="Stand. Genomic Sci.">
        <title>Complete genome sequence of Weeksella virosa type strain (9751).</title>
        <authorList>
            <person name="Lang E."/>
            <person name="Teshima H."/>
            <person name="Lucas S."/>
            <person name="Lapidus A."/>
            <person name="Hammon N."/>
            <person name="Deshpande S."/>
            <person name="Nolan M."/>
            <person name="Cheng J.F."/>
            <person name="Pitluck S."/>
            <person name="Liolios K."/>
            <person name="Pagani I."/>
            <person name="Mikhailova N."/>
            <person name="Ivanova N."/>
            <person name="Mavromatis K."/>
            <person name="Pati A."/>
            <person name="Tapia R."/>
            <person name="Han C."/>
            <person name="Goodwin L."/>
            <person name="Chen A."/>
            <person name="Palaniappan K."/>
            <person name="Land M."/>
            <person name="Hauser L."/>
            <person name="Chang Y.J."/>
            <person name="Jeffries C.D."/>
            <person name="Brambilla E.M."/>
            <person name="Kopitz M."/>
            <person name="Rohde M."/>
            <person name="Goker M."/>
            <person name="Tindall B.J."/>
            <person name="Detter J.C."/>
            <person name="Woyke T."/>
            <person name="Bristow J."/>
            <person name="Eisen J.A."/>
            <person name="Markowitz V."/>
            <person name="Hugenholtz P."/>
            <person name="Klenk H.P."/>
            <person name="Kyrpides N.C."/>
        </authorList>
    </citation>
    <scope>NUCLEOTIDE SEQUENCE [LARGE SCALE GENOMIC DNA]</scope>
    <source>
        <strain evidence="2">ATCC 43766 / DSM 16922 / JCM 21250 / NBRC 16016 / NCTC 11634 / CL345/78</strain>
    </source>
</reference>
<reference evidence="2" key="2">
    <citation type="journal article" date="2011" name="Stand. Genomic Sci.">
        <title>Complete genome sequence of Weeksella virosa type strain (9751T).</title>
        <authorList>
            <person name="Lang E."/>
            <person name="Teshima H."/>
            <person name="Lucas S."/>
            <person name="Lapidus A."/>
            <person name="Hammon N."/>
            <person name="Deshpande S."/>
            <person name="Nolan M."/>
            <person name="Cheng J."/>
            <person name="Pitluck S."/>
            <person name="Liolios K."/>
            <person name="Pagani I."/>
            <person name="Mikhailova N."/>
            <person name="Ivanova N."/>
            <person name="Mavromatis K."/>
            <person name="Pati A."/>
            <person name="Tapia R."/>
            <person name="Han C."/>
            <person name="Goodwin L."/>
            <person name="Chen A."/>
            <person name="Palaniappan K."/>
            <person name="Land M."/>
            <person name="Hauser L."/>
            <person name="Chang Y."/>
            <person name="Jeffries C."/>
            <person name="Brambilla E."/>
            <person name="Kopitz M."/>
            <person name="Rohde M."/>
            <person name="Goker M."/>
            <person name="Tindall B."/>
            <person name="Detter J."/>
            <person name="Woyke T."/>
            <person name="Bristow J."/>
            <person name="Eisen J."/>
            <person name="Markowitz V."/>
            <person name="Hugenholtz P."/>
            <person name="Klenk H."/>
            <person name="Kyrpides N."/>
        </authorList>
    </citation>
    <scope>NUCLEOTIDE SEQUENCE [LARGE SCALE GENOMIC DNA]</scope>
    <source>
        <strain evidence="2">ATCC 43766 / DSM 16922 / JCM 21250 / NBRC 16016 / NCTC 11634 / CL345/78</strain>
    </source>
</reference>
<dbReference type="RefSeq" id="WP_013597587.1">
    <property type="nucleotide sequence ID" value="NC_015144.1"/>
</dbReference>
<organism evidence="1 2">
    <name type="scientific">Weeksella virosa (strain ATCC 43766 / DSM 16922 / JCM 21250 / CCUG 30538 / CDC 9751 / IAM 14551 / NBRC 16016 / NCTC 11634 / CL345/78)</name>
    <dbReference type="NCBI Taxonomy" id="865938"/>
    <lineage>
        <taxon>Bacteria</taxon>
        <taxon>Pseudomonadati</taxon>
        <taxon>Bacteroidota</taxon>
        <taxon>Flavobacteriia</taxon>
        <taxon>Flavobacteriales</taxon>
        <taxon>Weeksellaceae</taxon>
        <taxon>Weeksella</taxon>
    </lineage>
</organism>
<keyword evidence="2" id="KW-1185">Reference proteome</keyword>
<dbReference type="KEGG" id="wvi:Weevi_0476"/>